<organism evidence="8 9">
    <name type="scientific">Nesterenkonia lutea</name>
    <dbReference type="NCBI Taxonomy" id="272919"/>
    <lineage>
        <taxon>Bacteria</taxon>
        <taxon>Bacillati</taxon>
        <taxon>Actinomycetota</taxon>
        <taxon>Actinomycetes</taxon>
        <taxon>Micrococcales</taxon>
        <taxon>Micrococcaceae</taxon>
        <taxon>Nesterenkonia</taxon>
    </lineage>
</organism>
<evidence type="ECO:0000313" key="8">
    <source>
        <dbReference type="EMBL" id="MBE1523335.1"/>
    </source>
</evidence>
<reference evidence="8 9" key="1">
    <citation type="submission" date="2020-10" db="EMBL/GenBank/DDBJ databases">
        <title>Sequencing the genomes of 1000 actinobacteria strains.</title>
        <authorList>
            <person name="Klenk H.-P."/>
        </authorList>
    </citation>
    <scope>NUCLEOTIDE SEQUENCE [LARGE SCALE GENOMIC DNA]</scope>
    <source>
        <strain evidence="8 9">DSM 15666</strain>
    </source>
</reference>
<keyword evidence="1 4" id="KW-0547">Nucleotide-binding</keyword>
<proteinExistence type="inferred from homology"/>
<feature type="binding site" evidence="4">
    <location>
        <begin position="200"/>
        <end position="203"/>
    </location>
    <ligand>
        <name>ATP</name>
        <dbReference type="ChEBI" id="CHEBI:30616"/>
    </ligand>
</feature>
<dbReference type="Pfam" id="PF22660">
    <property type="entry name" value="RS_preATP-grasp-like"/>
    <property type="match status" value="1"/>
</dbReference>
<accession>A0ABR9JC24</accession>
<keyword evidence="3 4" id="KW-0067">ATP-binding</keyword>
<dbReference type="InterPro" id="IPR005875">
    <property type="entry name" value="PurK"/>
</dbReference>
<dbReference type="GO" id="GO:0034028">
    <property type="term" value="F:5-(carboxyamino)imidazole ribonucleotide synthase activity"/>
    <property type="evidence" value="ECO:0007669"/>
    <property type="project" value="UniProtKB-EC"/>
</dbReference>
<dbReference type="RefSeq" id="WP_318782092.1">
    <property type="nucleotide sequence ID" value="NZ_BAAALJ010000017.1"/>
</dbReference>
<name>A0ABR9JC24_9MICC</name>
<dbReference type="InterPro" id="IPR040686">
    <property type="entry name" value="PurK_C"/>
</dbReference>
<protein>
    <recommendedName>
        <fullName evidence="4 5">N5-carboxyaminoimidazole ribonucleotide synthase</fullName>
        <shortName evidence="4 5">N5-CAIR synthase</shortName>
        <ecNumber evidence="4 5">6.3.4.18</ecNumber>
    </recommendedName>
    <alternativeName>
        <fullName evidence="4 5">5-(carboxyamino)imidazole ribonucleotide synthetase</fullName>
    </alternativeName>
</protein>
<comment type="caution">
    <text evidence="8">The sequence shown here is derived from an EMBL/GenBank/DDBJ whole genome shotgun (WGS) entry which is preliminary data.</text>
</comment>
<evidence type="ECO:0000313" key="9">
    <source>
        <dbReference type="Proteomes" id="UP000643525"/>
    </source>
</evidence>
<dbReference type="EC" id="6.3.4.18" evidence="4 5"/>
<feature type="region of interest" description="Disordered" evidence="6">
    <location>
        <begin position="1"/>
        <end position="22"/>
    </location>
</feature>
<dbReference type="PANTHER" id="PTHR11609:SF5">
    <property type="entry name" value="PHOSPHORIBOSYLAMINOIMIDAZOLE CARBOXYLASE"/>
    <property type="match status" value="1"/>
</dbReference>
<dbReference type="Gene3D" id="3.30.470.20">
    <property type="entry name" value="ATP-grasp fold, B domain"/>
    <property type="match status" value="1"/>
</dbReference>
<dbReference type="SUPFAM" id="SSF51246">
    <property type="entry name" value="Rudiment single hybrid motif"/>
    <property type="match status" value="1"/>
</dbReference>
<dbReference type="NCBIfam" id="TIGR01161">
    <property type="entry name" value="purK"/>
    <property type="match status" value="1"/>
</dbReference>
<gene>
    <name evidence="4 5" type="primary">purK</name>
    <name evidence="8" type="ORF">H4W27_000453</name>
</gene>
<dbReference type="NCBIfam" id="NF004679">
    <property type="entry name" value="PRK06019.1-5"/>
    <property type="match status" value="1"/>
</dbReference>
<evidence type="ECO:0000256" key="1">
    <source>
        <dbReference type="ARBA" id="ARBA00022741"/>
    </source>
</evidence>
<dbReference type="Pfam" id="PF02222">
    <property type="entry name" value="ATP-grasp"/>
    <property type="match status" value="1"/>
</dbReference>
<comment type="function">
    <text evidence="4">Catalyzes the ATP-dependent conversion of 5-aminoimidazole ribonucleotide (AIR) and HCO(3)(-) to N5-carboxyaminoimidazole ribonucleotide (N5-CAIR).</text>
</comment>
<evidence type="ECO:0000259" key="7">
    <source>
        <dbReference type="PROSITE" id="PS50975"/>
    </source>
</evidence>
<dbReference type="EMBL" id="JADBED010000001">
    <property type="protein sequence ID" value="MBE1523335.1"/>
    <property type="molecule type" value="Genomic_DNA"/>
</dbReference>
<dbReference type="PROSITE" id="PS50975">
    <property type="entry name" value="ATP_GRASP"/>
    <property type="match status" value="1"/>
</dbReference>
<dbReference type="InterPro" id="IPR011054">
    <property type="entry name" value="Rudment_hybrid_motif"/>
</dbReference>
<dbReference type="Gene3D" id="3.40.50.20">
    <property type="match status" value="1"/>
</dbReference>
<dbReference type="InterPro" id="IPR054350">
    <property type="entry name" value="PurT/PurK_preATP-grasp"/>
</dbReference>
<evidence type="ECO:0000256" key="3">
    <source>
        <dbReference type="ARBA" id="ARBA00022840"/>
    </source>
</evidence>
<comment type="caution">
    <text evidence="4">Lacks conserved residue(s) required for the propagation of feature annotation.</text>
</comment>
<dbReference type="SUPFAM" id="SSF56059">
    <property type="entry name" value="Glutathione synthetase ATP-binding domain-like"/>
    <property type="match status" value="1"/>
</dbReference>
<dbReference type="HAMAP" id="MF_01928">
    <property type="entry name" value="PurK"/>
    <property type="match status" value="1"/>
</dbReference>
<dbReference type="Proteomes" id="UP000643525">
    <property type="component" value="Unassembled WGS sequence"/>
</dbReference>
<dbReference type="NCBIfam" id="NF004680">
    <property type="entry name" value="PRK06019.1-6"/>
    <property type="match status" value="1"/>
</dbReference>
<comment type="catalytic activity">
    <reaction evidence="4 5">
        <text>5-amino-1-(5-phospho-beta-D-ribosyl)imidazole + hydrogencarbonate + ATP = 5-carboxyamino-1-(5-phospho-D-ribosyl)imidazole + ADP + phosphate + 2 H(+)</text>
        <dbReference type="Rhea" id="RHEA:19317"/>
        <dbReference type="ChEBI" id="CHEBI:15378"/>
        <dbReference type="ChEBI" id="CHEBI:17544"/>
        <dbReference type="ChEBI" id="CHEBI:30616"/>
        <dbReference type="ChEBI" id="CHEBI:43474"/>
        <dbReference type="ChEBI" id="CHEBI:58730"/>
        <dbReference type="ChEBI" id="CHEBI:137981"/>
        <dbReference type="ChEBI" id="CHEBI:456216"/>
        <dbReference type="EC" id="6.3.4.18"/>
    </reaction>
</comment>
<comment type="pathway">
    <text evidence="4 5">Purine metabolism; IMP biosynthesis via de novo pathway; 5-amino-1-(5-phospho-D-ribosyl)imidazole-4-carboxylate from 5-amino-1-(5-phospho-D-ribosyl)imidazole (N5-CAIR route): step 1/2.</text>
</comment>
<keyword evidence="4 5" id="KW-0436">Ligase</keyword>
<feature type="binding site" evidence="4">
    <location>
        <position position="120"/>
    </location>
    <ligand>
        <name>ATP</name>
        <dbReference type="ChEBI" id="CHEBI:30616"/>
    </ligand>
</feature>
<feature type="binding site" evidence="4">
    <location>
        <position position="160"/>
    </location>
    <ligand>
        <name>ATP</name>
        <dbReference type="ChEBI" id="CHEBI:30616"/>
    </ligand>
</feature>
<comment type="subunit">
    <text evidence="4 5">Homodimer.</text>
</comment>
<evidence type="ECO:0000256" key="5">
    <source>
        <dbReference type="RuleBase" id="RU361200"/>
    </source>
</evidence>
<feature type="domain" description="ATP-grasp" evidence="7">
    <location>
        <begin position="124"/>
        <end position="326"/>
    </location>
</feature>
<dbReference type="Pfam" id="PF17769">
    <property type="entry name" value="PurK_C"/>
    <property type="match status" value="1"/>
</dbReference>
<dbReference type="InterPro" id="IPR011761">
    <property type="entry name" value="ATP-grasp"/>
</dbReference>
<dbReference type="InterPro" id="IPR016185">
    <property type="entry name" value="PreATP-grasp_dom_sf"/>
</dbReference>
<dbReference type="PANTHER" id="PTHR11609">
    <property type="entry name" value="PURINE BIOSYNTHESIS PROTEIN 6/7, PUR6/7"/>
    <property type="match status" value="1"/>
</dbReference>
<dbReference type="Gene3D" id="3.30.1490.20">
    <property type="entry name" value="ATP-grasp fold, A domain"/>
    <property type="match status" value="1"/>
</dbReference>
<feature type="binding site" evidence="4">
    <location>
        <begin position="296"/>
        <end position="297"/>
    </location>
    <ligand>
        <name>ATP</name>
        <dbReference type="ChEBI" id="CHEBI:30616"/>
    </ligand>
</feature>
<dbReference type="SUPFAM" id="SSF52440">
    <property type="entry name" value="PreATP-grasp domain"/>
    <property type="match status" value="1"/>
</dbReference>
<dbReference type="InterPro" id="IPR003135">
    <property type="entry name" value="ATP-grasp_carboxylate-amine"/>
</dbReference>
<dbReference type="InterPro" id="IPR013815">
    <property type="entry name" value="ATP_grasp_subdomain_1"/>
</dbReference>
<dbReference type="SMART" id="SM01209">
    <property type="entry name" value="GARS_A"/>
    <property type="match status" value="1"/>
</dbReference>
<comment type="similarity">
    <text evidence="4 5">Belongs to the PurK/PurT family.</text>
</comment>
<sequence>MTRQDSTPTRIDAPRSPAGTPRVGVIGDGQLARMMAPAAVELGIELHLLAGSADSSAAQVIPHTTLGDYRDPQQVTAFAADLDVITFDHEHVPAEVLSALAEAGTPMHPGPAALIYAQDKLAMRRAVEELGLPNPRWAEVHTVAELIDFGTESGWPVVLKTPRGGYDGKGVRMIDSAAEADAAQDWFDRAAETPTGLLAEEKVPYTRELSAQVARSAAGETVLYPVVESTQTNGVCDEVIAPAPHTSAAHIAAAERIARRIAEKLQVTGMLAVELFEISEDAGDPEAGIVPGIYVNELAMRPHNSGHWTMDGSITSQFEQHLRAVLGLPLGATEVKGGAGGYTVMKNLLGGSAPGERSLQGSFPAAMRRSHGSKIHLYGKEARPGRKIGHVNILTQTRSPQESWEARRSRLQRVRRAAADVAEIIVEGPA</sequence>
<keyword evidence="2 4" id="KW-0658">Purine biosynthesis</keyword>
<evidence type="ECO:0000256" key="2">
    <source>
        <dbReference type="ARBA" id="ARBA00022755"/>
    </source>
</evidence>
<feature type="binding site" evidence="4">
    <location>
        <position position="208"/>
    </location>
    <ligand>
        <name>ATP</name>
        <dbReference type="ChEBI" id="CHEBI:30616"/>
    </ligand>
</feature>
<evidence type="ECO:0000256" key="6">
    <source>
        <dbReference type="SAM" id="MobiDB-lite"/>
    </source>
</evidence>
<keyword evidence="9" id="KW-1185">Reference proteome</keyword>
<comment type="function">
    <text evidence="5">Catalyzes the ATP-dependent conversion of 5-aminoimidazole ribonucleotide (AIR) and HCO(3)- to N5-carboxyaminoimidazole ribonucleotide (N5-CAIR).</text>
</comment>
<evidence type="ECO:0000256" key="4">
    <source>
        <dbReference type="HAMAP-Rule" id="MF_01928"/>
    </source>
</evidence>